<proteinExistence type="predicted"/>
<dbReference type="Proteomes" id="UP000319867">
    <property type="component" value="Segment"/>
</dbReference>
<reference evidence="3" key="2">
    <citation type="submission" date="2016-07" db="EMBL/GenBank/DDBJ databases">
        <title>Whole genome sequence analysis of infectious canine hepatitis virus from Italy.</title>
        <authorList>
            <person name="Mangone I."/>
            <person name="Marcacci M."/>
            <person name="Leone A."/>
            <person name="Teodori L."/>
            <person name="Orsini M."/>
            <person name="Di Sabatino D."/>
            <person name="Lorusso A."/>
        </authorList>
    </citation>
    <scope>NUCLEOTIDE SEQUENCE [LARGE SCALE GENOMIC DNA]</scope>
</reference>
<organism evidence="1 3">
    <name type="scientific">Canine mastadenovirus A</name>
    <dbReference type="NCBI Taxonomy" id="10537"/>
    <lineage>
        <taxon>Viruses</taxon>
        <taxon>Varidnaviria</taxon>
        <taxon>Bamfordvirae</taxon>
        <taxon>Preplasmiviricota</taxon>
        <taxon>Polisuviricotina</taxon>
        <taxon>Pharingeaviricetes</taxon>
        <taxon>Rowavirales</taxon>
        <taxon>Adenoviridae</taxon>
        <taxon>Mastadenovirus</taxon>
        <taxon>Mastadenovirus canidae</taxon>
    </lineage>
</organism>
<sequence length="133" mass="14736">MMNCFYITDLIMATAASEHLKCLCFNITIEPALSSLLLSLDKDIGALVCAGLETFLKRWIVTACVQELSAKEGMEFFVAISWHYVACTTQLLKIVTDGMIKYLDSFFKDFCSSHGHNFTAAELGLFTVKCISG</sequence>
<evidence type="ECO:0000313" key="3">
    <source>
        <dbReference type="Proteomes" id="UP000319867"/>
    </source>
</evidence>
<accession>A0A1J0MUQ0</accession>
<dbReference type="Proteomes" id="UP000317647">
    <property type="component" value="Segment"/>
</dbReference>
<dbReference type="EMBL" id="KX545420">
    <property type="protein sequence ID" value="APD29228.1"/>
    <property type="molecule type" value="Genomic_DNA"/>
</dbReference>
<evidence type="ECO:0000313" key="1">
    <source>
        <dbReference type="EMBL" id="APD29228.1"/>
    </source>
</evidence>
<evidence type="ECO:0000313" key="2">
    <source>
        <dbReference type="EMBL" id="AXE71656.1"/>
    </source>
</evidence>
<dbReference type="EMBL" id="MH048659">
    <property type="protein sequence ID" value="AXE71656.1"/>
    <property type="molecule type" value="Genomic_DNA"/>
</dbReference>
<name>A0A1J0MUQ0_9ADEN</name>
<protein>
    <submittedName>
        <fullName evidence="1">Orf28</fullName>
    </submittedName>
</protein>
<reference evidence="1" key="1">
    <citation type="submission" date="2016-07" db="EMBL/GenBank/DDBJ databases">
        <title>Whole genome sequence analysis of infectious canine hepatitis virus from Italy.</title>
        <authorList>
            <person name="Mangone I."/>
            <person name="Marcacci M."/>
            <person name="Leone A."/>
            <person name="Teodori L."/>
            <person name="Orsini M."/>
            <person name="Di Sabatino D."/>
        </authorList>
    </citation>
    <scope>NUCLEOTIDE SEQUENCE</scope>
    <source>
        <strain evidence="1">CAdV-1 ITL2015</strain>
    </source>
</reference>
<reference evidence="2" key="3">
    <citation type="journal article" date="2018" name="Vet. Microbiol.">
        <title>Sequential circulation of canine adenoviruses 1 and 2 in captive wild carnivores, France.</title>
        <authorList>
            <person name="Dowgier G."/>
            <person name="Lahoreau J."/>
            <person name="Lanave G."/>
            <person name="Losurdo M."/>
            <person name="Varello K."/>
            <person name="Lucente M.S."/>
            <person name="Ventriglia G."/>
            <person name="Bozzetta E."/>
            <person name="Martella V."/>
            <person name="Buonavoglia C."/>
            <person name="Decaro N."/>
        </authorList>
    </citation>
    <scope>NUCLEOTIDE SEQUENCE [LARGE SCALE GENOMIC DNA]</scope>
    <source>
        <strain evidence="2">Wolf/835/2015/FRA</strain>
    </source>
</reference>